<reference evidence="2" key="1">
    <citation type="journal article" date="2019" name="Int. J. Syst. Evol. Microbiol.">
        <title>The Global Catalogue of Microorganisms (GCM) 10K type strain sequencing project: providing services to taxonomists for standard genome sequencing and annotation.</title>
        <authorList>
            <consortium name="The Broad Institute Genomics Platform"/>
            <consortium name="The Broad Institute Genome Sequencing Center for Infectious Disease"/>
            <person name="Wu L."/>
            <person name="Ma J."/>
        </authorList>
    </citation>
    <scope>NUCLEOTIDE SEQUENCE [LARGE SCALE GENOMIC DNA]</scope>
    <source>
        <strain evidence="2">NBRC 111756</strain>
    </source>
</reference>
<comment type="caution">
    <text evidence="1">The sequence shown here is derived from an EMBL/GenBank/DDBJ whole genome shotgun (WGS) entry which is preliminary data.</text>
</comment>
<sequence length="198" mass="22887">MTKLTPDDLWSLETYARRRAEFRAEVMSHKRNRQLMLGEHVRLFFEDRTTIQYQIQEMLRVEKLFEVQEIQDELDAYNPLIPDGSNWKATMMIEFTDVEERHRRLAEMVGIEHRVWMRVGDLDRVTPIADEDMERSTEDKTSSVHFLRFELTPEMVGAACAGAKVTAGIGHPAYRVEATELSPALRDALVGDLAPVTH</sequence>
<dbReference type="InterPro" id="IPR021890">
    <property type="entry name" value="DUF3501"/>
</dbReference>
<protein>
    <submittedName>
        <fullName evidence="1">DUF3501 family protein</fullName>
    </submittedName>
</protein>
<evidence type="ECO:0000313" key="2">
    <source>
        <dbReference type="Proteomes" id="UP001596422"/>
    </source>
</evidence>
<name>A0ABW1ZVT6_9GAMM</name>
<keyword evidence="2" id="KW-1185">Reference proteome</keyword>
<proteinExistence type="predicted"/>
<dbReference type="Pfam" id="PF12007">
    <property type="entry name" value="DUF3501"/>
    <property type="match status" value="1"/>
</dbReference>
<accession>A0ABW1ZVT6</accession>
<gene>
    <name evidence="1" type="ORF">ACFQDL_03740</name>
</gene>
<organism evidence="1 2">
    <name type="scientific">Marinobacterium aestuariivivens</name>
    <dbReference type="NCBI Taxonomy" id="1698799"/>
    <lineage>
        <taxon>Bacteria</taxon>
        <taxon>Pseudomonadati</taxon>
        <taxon>Pseudomonadota</taxon>
        <taxon>Gammaproteobacteria</taxon>
        <taxon>Oceanospirillales</taxon>
        <taxon>Oceanospirillaceae</taxon>
        <taxon>Marinobacterium</taxon>
    </lineage>
</organism>
<dbReference type="EMBL" id="JBHSWE010000001">
    <property type="protein sequence ID" value="MFC6669307.1"/>
    <property type="molecule type" value="Genomic_DNA"/>
</dbReference>
<dbReference type="Proteomes" id="UP001596422">
    <property type="component" value="Unassembled WGS sequence"/>
</dbReference>
<dbReference type="RefSeq" id="WP_379907875.1">
    <property type="nucleotide sequence ID" value="NZ_JBHSWE010000001.1"/>
</dbReference>
<evidence type="ECO:0000313" key="1">
    <source>
        <dbReference type="EMBL" id="MFC6669307.1"/>
    </source>
</evidence>